<dbReference type="Pfam" id="PF01381">
    <property type="entry name" value="HTH_3"/>
    <property type="match status" value="1"/>
</dbReference>
<protein>
    <submittedName>
        <fullName evidence="3">XRE family transcriptional regulator</fullName>
    </submittedName>
</protein>
<dbReference type="CDD" id="cd00093">
    <property type="entry name" value="HTH_XRE"/>
    <property type="match status" value="1"/>
</dbReference>
<keyword evidence="4" id="KW-1185">Reference proteome</keyword>
<sequence>MFKDRLRALRKGRHLTLSQLAKGLNKKFHNDKKHLNTSPQIENWERGIRIPPYTEIIKLARYFNVSMDYIAGRSYNDKIDLANLFVGDKTLQFDGKPLSTDDRNEIYEIIRGYLYEKSHPVTKTNGHKRNQKKQTQLNLL</sequence>
<feature type="domain" description="HTH cro/C1-type" evidence="2">
    <location>
        <begin position="6"/>
        <end position="70"/>
    </location>
</feature>
<accession>A0A4P6ZMG6</accession>
<name>A0A4P6ZMG6_9LACO</name>
<evidence type="ECO:0000256" key="1">
    <source>
        <dbReference type="SAM" id="MobiDB-lite"/>
    </source>
</evidence>
<reference evidence="4" key="1">
    <citation type="submission" date="2018-12" db="EMBL/GenBank/DDBJ databases">
        <title>A new species of lactobacillus.</title>
        <authorList>
            <person name="Jian Y."/>
            <person name="Xin L."/>
            <person name="Hong Z.J."/>
            <person name="Ming L.Z."/>
            <person name="Hong X.Z."/>
        </authorList>
    </citation>
    <scope>NUCLEOTIDE SEQUENCE [LARGE SCALE GENOMIC DNA]</scope>
    <source>
        <strain evidence="4">HSLZ-75</strain>
    </source>
</reference>
<dbReference type="Proteomes" id="UP000294321">
    <property type="component" value="Chromosome"/>
</dbReference>
<evidence type="ECO:0000259" key="2">
    <source>
        <dbReference type="PROSITE" id="PS50943"/>
    </source>
</evidence>
<dbReference type="EMBL" id="CP034726">
    <property type="protein sequence ID" value="QBP18918.1"/>
    <property type="molecule type" value="Genomic_DNA"/>
</dbReference>
<dbReference type="GO" id="GO:0003677">
    <property type="term" value="F:DNA binding"/>
    <property type="evidence" value="ECO:0007669"/>
    <property type="project" value="InterPro"/>
</dbReference>
<dbReference type="OrthoDB" id="8115576at2"/>
<dbReference type="KEGG" id="lji:ELX58_07455"/>
<dbReference type="Gene3D" id="1.10.260.40">
    <property type="entry name" value="lambda repressor-like DNA-binding domains"/>
    <property type="match status" value="1"/>
</dbReference>
<dbReference type="PROSITE" id="PS50943">
    <property type="entry name" value="HTH_CROC1"/>
    <property type="match status" value="1"/>
</dbReference>
<dbReference type="RefSeq" id="WP_133442476.1">
    <property type="nucleotide sequence ID" value="NZ_CP034726.1"/>
</dbReference>
<evidence type="ECO:0000313" key="4">
    <source>
        <dbReference type="Proteomes" id="UP000294321"/>
    </source>
</evidence>
<dbReference type="InterPro" id="IPR010982">
    <property type="entry name" value="Lambda_DNA-bd_dom_sf"/>
</dbReference>
<evidence type="ECO:0000313" key="3">
    <source>
        <dbReference type="EMBL" id="QBP18918.1"/>
    </source>
</evidence>
<dbReference type="SMART" id="SM00530">
    <property type="entry name" value="HTH_XRE"/>
    <property type="match status" value="1"/>
</dbReference>
<proteinExistence type="predicted"/>
<dbReference type="InterPro" id="IPR001387">
    <property type="entry name" value="Cro/C1-type_HTH"/>
</dbReference>
<gene>
    <name evidence="3" type="ORF">ELX58_07455</name>
</gene>
<dbReference type="SUPFAM" id="SSF47413">
    <property type="entry name" value="lambda repressor-like DNA-binding domains"/>
    <property type="match status" value="1"/>
</dbReference>
<dbReference type="AlphaFoldDB" id="A0A4P6ZMG6"/>
<organism evidence="3 4">
    <name type="scientific">Acetilactobacillus jinshanensis</name>
    <dbReference type="NCBI Taxonomy" id="1720083"/>
    <lineage>
        <taxon>Bacteria</taxon>
        <taxon>Bacillati</taxon>
        <taxon>Bacillota</taxon>
        <taxon>Bacilli</taxon>
        <taxon>Lactobacillales</taxon>
        <taxon>Lactobacillaceae</taxon>
        <taxon>Acetilactobacillus</taxon>
    </lineage>
</organism>
<feature type="region of interest" description="Disordered" evidence="1">
    <location>
        <begin position="120"/>
        <end position="140"/>
    </location>
</feature>